<dbReference type="Ensembl" id="ENSCCRT00010064143.1">
    <property type="protein sequence ID" value="ENSCCRP00010058530.1"/>
    <property type="gene ID" value="ENSCCRG00010024781.1"/>
</dbReference>
<evidence type="ECO:0000313" key="3">
    <source>
        <dbReference type="Proteomes" id="UP000694427"/>
    </source>
</evidence>
<dbReference type="AlphaFoldDB" id="A0A8C1LB17"/>
<feature type="compositionally biased region" description="Basic residues" evidence="1">
    <location>
        <begin position="61"/>
        <end position="70"/>
    </location>
</feature>
<reference evidence="2" key="1">
    <citation type="submission" date="2025-08" db="UniProtKB">
        <authorList>
            <consortium name="Ensembl"/>
        </authorList>
    </citation>
    <scope>IDENTIFICATION</scope>
</reference>
<accession>A0A8C1LB17</accession>
<protein>
    <submittedName>
        <fullName evidence="2">Uncharacterized protein</fullName>
    </submittedName>
</protein>
<evidence type="ECO:0000313" key="2">
    <source>
        <dbReference type="Ensembl" id="ENSCCRP00010058530.1"/>
    </source>
</evidence>
<organism evidence="2 3">
    <name type="scientific">Cyprinus carpio</name>
    <name type="common">Common carp</name>
    <dbReference type="NCBI Taxonomy" id="7962"/>
    <lineage>
        <taxon>Eukaryota</taxon>
        <taxon>Metazoa</taxon>
        <taxon>Chordata</taxon>
        <taxon>Craniata</taxon>
        <taxon>Vertebrata</taxon>
        <taxon>Euteleostomi</taxon>
        <taxon>Actinopterygii</taxon>
        <taxon>Neopterygii</taxon>
        <taxon>Teleostei</taxon>
        <taxon>Ostariophysi</taxon>
        <taxon>Cypriniformes</taxon>
        <taxon>Cyprinidae</taxon>
        <taxon>Cyprininae</taxon>
        <taxon>Cyprinus</taxon>
    </lineage>
</organism>
<keyword evidence="3" id="KW-1185">Reference proteome</keyword>
<feature type="region of interest" description="Disordered" evidence="1">
    <location>
        <begin position="30"/>
        <end position="98"/>
    </location>
</feature>
<dbReference type="Proteomes" id="UP000694427">
    <property type="component" value="Unplaced"/>
</dbReference>
<proteinExistence type="predicted"/>
<name>A0A8C1LB17_CYPCA</name>
<evidence type="ECO:0000256" key="1">
    <source>
        <dbReference type="SAM" id="MobiDB-lite"/>
    </source>
</evidence>
<reference evidence="2" key="2">
    <citation type="submission" date="2025-09" db="UniProtKB">
        <authorList>
            <consortium name="Ensembl"/>
        </authorList>
    </citation>
    <scope>IDENTIFICATION</scope>
</reference>
<sequence>FTDQADVTSSLAEKDKLMFMAQAIKTVLTLSNRGAKNTSDSDEESLISSSSSESPDSDIPRKRKRGHKKETKSASRSKSAKHSSRALIFLQQQPQTMY</sequence>